<feature type="transmembrane region" description="Helical" evidence="1">
    <location>
        <begin position="98"/>
        <end position="120"/>
    </location>
</feature>
<keyword evidence="3" id="KW-1185">Reference proteome</keyword>
<evidence type="ECO:0000313" key="2">
    <source>
        <dbReference type="EMBL" id="MBB5844973.1"/>
    </source>
</evidence>
<dbReference type="InterPro" id="IPR005325">
    <property type="entry name" value="DUF308_memb"/>
</dbReference>
<evidence type="ECO:0000256" key="1">
    <source>
        <dbReference type="SAM" id="Phobius"/>
    </source>
</evidence>
<keyword evidence="1" id="KW-0472">Membrane</keyword>
<sequence>MSSADVTTTHASRYWPWVLLRALPAAVVAVVITFSADHSAALGFVTFGALALATGAVLLIGALRALDAGPVRTVFVVQGIIAAVVGLLALVFPGGGLGLLILLVGGYAVLTGFLELYSGLRSRGRIDSSKDWIFLGGLTVLLAVAALVIPPGYNQPFVGPDGVERALTASIILVGFIGAYGAIAAVYLVIAGLSLKWADRAVAATAAESGN</sequence>
<accession>A0A841ATK5</accession>
<comment type="caution">
    <text evidence="2">The sequence shown here is derived from an EMBL/GenBank/DDBJ whole genome shotgun (WGS) entry which is preliminary data.</text>
</comment>
<feature type="transmembrane region" description="Helical" evidence="1">
    <location>
        <begin position="40"/>
        <end position="62"/>
    </location>
</feature>
<organism evidence="2 3">
    <name type="scientific">Conyzicola lurida</name>
    <dbReference type="NCBI Taxonomy" id="1172621"/>
    <lineage>
        <taxon>Bacteria</taxon>
        <taxon>Bacillati</taxon>
        <taxon>Actinomycetota</taxon>
        <taxon>Actinomycetes</taxon>
        <taxon>Micrococcales</taxon>
        <taxon>Microbacteriaceae</taxon>
        <taxon>Conyzicola</taxon>
    </lineage>
</organism>
<keyword evidence="1" id="KW-1133">Transmembrane helix</keyword>
<keyword evidence="1" id="KW-0812">Transmembrane</keyword>
<dbReference type="Pfam" id="PF03729">
    <property type="entry name" value="DUF308"/>
    <property type="match status" value="1"/>
</dbReference>
<dbReference type="RefSeq" id="WP_184239664.1">
    <property type="nucleotide sequence ID" value="NZ_JACHMJ010000001.1"/>
</dbReference>
<evidence type="ECO:0000313" key="3">
    <source>
        <dbReference type="Proteomes" id="UP000536685"/>
    </source>
</evidence>
<reference evidence="2 3" key="1">
    <citation type="submission" date="2020-08" db="EMBL/GenBank/DDBJ databases">
        <title>Sequencing the genomes of 1000 actinobacteria strains.</title>
        <authorList>
            <person name="Klenk H.-P."/>
        </authorList>
    </citation>
    <scope>NUCLEOTIDE SEQUENCE [LARGE SCALE GENOMIC DNA]</scope>
    <source>
        <strain evidence="2 3">DSM 105784</strain>
    </source>
</reference>
<dbReference type="EMBL" id="JACHMJ010000001">
    <property type="protein sequence ID" value="MBB5844973.1"/>
    <property type="molecule type" value="Genomic_DNA"/>
</dbReference>
<feature type="transmembrane region" description="Helical" evidence="1">
    <location>
        <begin position="14"/>
        <end position="34"/>
    </location>
</feature>
<gene>
    <name evidence="2" type="ORF">HD599_003296</name>
</gene>
<feature type="transmembrane region" description="Helical" evidence="1">
    <location>
        <begin position="169"/>
        <end position="190"/>
    </location>
</feature>
<feature type="transmembrane region" description="Helical" evidence="1">
    <location>
        <begin position="132"/>
        <end position="149"/>
    </location>
</feature>
<dbReference type="AlphaFoldDB" id="A0A841ATK5"/>
<dbReference type="Proteomes" id="UP000536685">
    <property type="component" value="Unassembled WGS sequence"/>
</dbReference>
<protein>
    <submittedName>
        <fullName evidence="2">Uncharacterized membrane protein HdeD (DUF308 family)</fullName>
    </submittedName>
</protein>
<name>A0A841ATK5_9MICO</name>
<proteinExistence type="predicted"/>
<feature type="transmembrane region" description="Helical" evidence="1">
    <location>
        <begin position="74"/>
        <end position="92"/>
    </location>
</feature>